<gene>
    <name evidence="2" type="ORF">F5878DRAFT_203319</name>
</gene>
<evidence type="ECO:0000256" key="1">
    <source>
        <dbReference type="SAM" id="SignalP"/>
    </source>
</evidence>
<protein>
    <recommendedName>
        <fullName evidence="4">Secreted protein</fullName>
    </recommendedName>
</protein>
<comment type="caution">
    <text evidence="2">The sequence shown here is derived from an EMBL/GenBank/DDBJ whole genome shotgun (WGS) entry which is preliminary data.</text>
</comment>
<evidence type="ECO:0008006" key="4">
    <source>
        <dbReference type="Google" id="ProtNLM"/>
    </source>
</evidence>
<reference evidence="2" key="1">
    <citation type="submission" date="2022-08" db="EMBL/GenBank/DDBJ databases">
        <authorList>
            <consortium name="DOE Joint Genome Institute"/>
            <person name="Min B."/>
            <person name="Riley R."/>
            <person name="Sierra-Patev S."/>
            <person name="Naranjo-Ortiz M."/>
            <person name="Looney B."/>
            <person name="Konkel Z."/>
            <person name="Slot J.C."/>
            <person name="Sakamoto Y."/>
            <person name="Steenwyk J.L."/>
            <person name="Rokas A."/>
            <person name="Carro J."/>
            <person name="Camarero S."/>
            <person name="Ferreira P."/>
            <person name="Molpeceres G."/>
            <person name="Ruiz-Duenas F.J."/>
            <person name="Serrano A."/>
            <person name="Henrissat B."/>
            <person name="Drula E."/>
            <person name="Hughes K.W."/>
            <person name="Mata J.L."/>
            <person name="Ishikawa N.K."/>
            <person name="Vargas-Isla R."/>
            <person name="Ushijima S."/>
            <person name="Smith C.A."/>
            <person name="Ahrendt S."/>
            <person name="Andreopoulos W."/>
            <person name="He G."/>
            <person name="Labutti K."/>
            <person name="Lipzen A."/>
            <person name="Ng V."/>
            <person name="Sandor L."/>
            <person name="Barry K."/>
            <person name="Martinez A.T."/>
            <person name="Xiao Y."/>
            <person name="Gibbons J.G."/>
            <person name="Terashima K."/>
            <person name="Hibbett D.S."/>
            <person name="Grigoriev I.V."/>
        </authorList>
    </citation>
    <scope>NUCLEOTIDE SEQUENCE</scope>
    <source>
        <strain evidence="2">TFB9207</strain>
    </source>
</reference>
<dbReference type="EMBL" id="MU806228">
    <property type="protein sequence ID" value="KAJ3837695.1"/>
    <property type="molecule type" value="Genomic_DNA"/>
</dbReference>
<name>A0AA38P7G4_9AGAR</name>
<organism evidence="2 3">
    <name type="scientific">Lentinula raphanica</name>
    <dbReference type="NCBI Taxonomy" id="153919"/>
    <lineage>
        <taxon>Eukaryota</taxon>
        <taxon>Fungi</taxon>
        <taxon>Dikarya</taxon>
        <taxon>Basidiomycota</taxon>
        <taxon>Agaricomycotina</taxon>
        <taxon>Agaricomycetes</taxon>
        <taxon>Agaricomycetidae</taxon>
        <taxon>Agaricales</taxon>
        <taxon>Marasmiineae</taxon>
        <taxon>Omphalotaceae</taxon>
        <taxon>Lentinula</taxon>
    </lineage>
</organism>
<keyword evidence="3" id="KW-1185">Reference proteome</keyword>
<keyword evidence="1" id="KW-0732">Signal</keyword>
<dbReference type="Proteomes" id="UP001163846">
    <property type="component" value="Unassembled WGS sequence"/>
</dbReference>
<feature type="signal peptide" evidence="1">
    <location>
        <begin position="1"/>
        <end position="17"/>
    </location>
</feature>
<dbReference type="AlphaFoldDB" id="A0AA38P7G4"/>
<proteinExistence type="predicted"/>
<accession>A0AA38P7G4</accession>
<evidence type="ECO:0000313" key="3">
    <source>
        <dbReference type="Proteomes" id="UP001163846"/>
    </source>
</evidence>
<evidence type="ECO:0000313" key="2">
    <source>
        <dbReference type="EMBL" id="KAJ3837695.1"/>
    </source>
</evidence>
<feature type="chain" id="PRO_5041426553" description="Secreted protein" evidence="1">
    <location>
        <begin position="18"/>
        <end position="73"/>
    </location>
</feature>
<sequence length="73" mass="8130">MIALLFLSKFGLSLMHGQITNSIIRRHTVSILIGTYYSRYALSSTGILYNLCPCVSMRSPHMPVGRGRVVSNE</sequence>